<organism evidence="1">
    <name type="scientific">uncultured Caudovirales phage</name>
    <dbReference type="NCBI Taxonomy" id="2100421"/>
    <lineage>
        <taxon>Viruses</taxon>
        <taxon>Duplodnaviria</taxon>
        <taxon>Heunggongvirae</taxon>
        <taxon>Uroviricota</taxon>
        <taxon>Caudoviricetes</taxon>
        <taxon>Peduoviridae</taxon>
        <taxon>Maltschvirus</taxon>
        <taxon>Maltschvirus maltsch</taxon>
    </lineage>
</organism>
<accession>A0A6J5MZV7</accession>
<proteinExistence type="predicted"/>
<evidence type="ECO:0000313" key="1">
    <source>
        <dbReference type="EMBL" id="CAB4152048.1"/>
    </source>
</evidence>
<sequence length="67" mass="7885">MNPLSPNQILRNLEHGYFMTHQEQSEAAQYIRQLQKSNEVLREGLLKSTEEVATLRQQFNLWNKGVK</sequence>
<reference evidence="1" key="1">
    <citation type="submission" date="2020-04" db="EMBL/GenBank/DDBJ databases">
        <authorList>
            <person name="Chiriac C."/>
            <person name="Salcher M."/>
            <person name="Ghai R."/>
            <person name="Kavagutti S V."/>
        </authorList>
    </citation>
    <scope>NUCLEOTIDE SEQUENCE</scope>
</reference>
<dbReference type="EMBL" id="LR796553">
    <property type="protein sequence ID" value="CAB4152048.1"/>
    <property type="molecule type" value="Genomic_DNA"/>
</dbReference>
<name>A0A6J5MZV7_9CAUD</name>
<protein>
    <submittedName>
        <fullName evidence="1">Uncharacterized protein</fullName>
    </submittedName>
</protein>
<gene>
    <name evidence="1" type="ORF">UFOVP586_47</name>
</gene>